<keyword evidence="5" id="KW-0325">Glycoprotein</keyword>
<evidence type="ECO:0000256" key="3">
    <source>
        <dbReference type="ARBA" id="ARBA00022989"/>
    </source>
</evidence>
<evidence type="ECO:0008006" key="9">
    <source>
        <dbReference type="Google" id="ProtNLM"/>
    </source>
</evidence>
<dbReference type="SUPFAM" id="SSF48652">
    <property type="entry name" value="Tetraspanin"/>
    <property type="match status" value="2"/>
</dbReference>
<dbReference type="InterPro" id="IPR008952">
    <property type="entry name" value="Tetraspanin_EC2_sf"/>
</dbReference>
<keyword evidence="8" id="KW-1185">Reference proteome</keyword>
<keyword evidence="4 6" id="KW-0472">Membrane</keyword>
<feature type="transmembrane region" description="Helical" evidence="6">
    <location>
        <begin position="52"/>
        <end position="72"/>
    </location>
</feature>
<evidence type="ECO:0000313" key="7">
    <source>
        <dbReference type="EMBL" id="KAF4116675.1"/>
    </source>
</evidence>
<dbReference type="Pfam" id="PF00335">
    <property type="entry name" value="Tetraspanin"/>
    <property type="match status" value="2"/>
</dbReference>
<dbReference type="CDD" id="cd03152">
    <property type="entry name" value="CD9_LEL"/>
    <property type="match status" value="2"/>
</dbReference>
<feature type="transmembrane region" description="Helical" evidence="6">
    <location>
        <begin position="363"/>
        <end position="383"/>
    </location>
</feature>
<dbReference type="AlphaFoldDB" id="A0A7J6DCC5"/>
<dbReference type="GO" id="GO:0012505">
    <property type="term" value="C:endomembrane system"/>
    <property type="evidence" value="ECO:0007669"/>
    <property type="project" value="UniProtKB-SubCell"/>
</dbReference>
<feature type="transmembrane region" description="Helical" evidence="6">
    <location>
        <begin position="503"/>
        <end position="526"/>
    </location>
</feature>
<dbReference type="Proteomes" id="UP000579812">
    <property type="component" value="Unassembled WGS sequence"/>
</dbReference>
<dbReference type="InterPro" id="IPR042055">
    <property type="entry name" value="CD9_LEL"/>
</dbReference>
<evidence type="ECO:0000256" key="1">
    <source>
        <dbReference type="ARBA" id="ARBA00004127"/>
    </source>
</evidence>
<keyword evidence="2 6" id="KW-0812">Transmembrane</keyword>
<sequence>MDGCAQMCKCFLILFNILFALVGFGLVALGMWLRFGAETRGFFDIDLNTPEFNIGVMVLVVTGVLMLLVAVIGDCGACNNSKSALGVFSGLLTVLIIVEIAAGVMAFMWSGRVSGELVNFYTTIYAQYLNTRSPGQAVTLKLFHNAFDCCGIGGEIEIFVRDTCPEGNILQKFTYPSCPSVIKNVFESHAPLVLGGFLATAGIMTLALVCSVVLRRHVSPQASPPAWQFSVMYCRGRLAQGCTLQSRARACFRWILWAMVGFDSALLKLSGSVLTSRPRRARAQQRGPQREQQHASTPYLLITEQVKSLFKMDGCAQMCKCFLIIFNILFALVGFGLVALGMWLRFGAETRGFFDIDLNTAQFNIGVTVLVVTGVLMLLVAVIGDCGACNNSKSALGVFSGLLTVLIIVEVAAGVMAFMWSDRVSDELVNFYTTIYAQYLNTRSPGQAVTLKLFNNAFDCCGIGGNIELFVRETCPDGSFLEKLMYSSCPGVIKEIFDAKAPLVLGGFLGTAGIMLLALVCSCVLYNSLKTSYYSSPNIY</sequence>
<feature type="transmembrane region" description="Helical" evidence="6">
    <location>
        <begin position="12"/>
        <end position="32"/>
    </location>
</feature>
<dbReference type="Gene3D" id="1.10.1450.10">
    <property type="entry name" value="Tetraspanin"/>
    <property type="match status" value="2"/>
</dbReference>
<feature type="transmembrane region" description="Helical" evidence="6">
    <location>
        <begin position="84"/>
        <end position="109"/>
    </location>
</feature>
<name>A0A7J6DCC5_9TELE</name>
<comment type="subcellular location">
    <subcellularLocation>
        <location evidence="1">Endomembrane system</location>
        <topology evidence="1">Multi-pass membrane protein</topology>
    </subcellularLocation>
</comment>
<keyword evidence="3 6" id="KW-1133">Transmembrane helix</keyword>
<accession>A0A7J6DCC5</accession>
<dbReference type="GO" id="GO:0005886">
    <property type="term" value="C:plasma membrane"/>
    <property type="evidence" value="ECO:0007669"/>
    <property type="project" value="TreeGrafter"/>
</dbReference>
<dbReference type="InterPro" id="IPR018499">
    <property type="entry name" value="Tetraspanin/Peripherin"/>
</dbReference>
<dbReference type="PRINTS" id="PR00259">
    <property type="entry name" value="TMFOUR"/>
</dbReference>
<dbReference type="PANTHER" id="PTHR19282">
    <property type="entry name" value="TETRASPANIN"/>
    <property type="match status" value="1"/>
</dbReference>
<comment type="caution">
    <text evidence="7">The sequence shown here is derived from an EMBL/GenBank/DDBJ whole genome shotgun (WGS) entry which is preliminary data.</text>
</comment>
<gene>
    <name evidence="7" type="ORF">G5714_004164</name>
</gene>
<feature type="transmembrane region" description="Helical" evidence="6">
    <location>
        <begin position="321"/>
        <end position="343"/>
    </location>
</feature>
<organism evidence="7 8">
    <name type="scientific">Onychostoma macrolepis</name>
    <dbReference type="NCBI Taxonomy" id="369639"/>
    <lineage>
        <taxon>Eukaryota</taxon>
        <taxon>Metazoa</taxon>
        <taxon>Chordata</taxon>
        <taxon>Craniata</taxon>
        <taxon>Vertebrata</taxon>
        <taxon>Euteleostomi</taxon>
        <taxon>Actinopterygii</taxon>
        <taxon>Neopterygii</taxon>
        <taxon>Teleostei</taxon>
        <taxon>Ostariophysi</taxon>
        <taxon>Cypriniformes</taxon>
        <taxon>Cyprinidae</taxon>
        <taxon>Acrossocheilinae</taxon>
        <taxon>Onychostoma</taxon>
    </lineage>
</organism>
<evidence type="ECO:0000256" key="5">
    <source>
        <dbReference type="ARBA" id="ARBA00023180"/>
    </source>
</evidence>
<proteinExistence type="predicted"/>
<feature type="transmembrane region" description="Helical" evidence="6">
    <location>
        <begin position="192"/>
        <end position="214"/>
    </location>
</feature>
<evidence type="ECO:0000313" key="8">
    <source>
        <dbReference type="Proteomes" id="UP000579812"/>
    </source>
</evidence>
<feature type="transmembrane region" description="Helical" evidence="6">
    <location>
        <begin position="395"/>
        <end position="420"/>
    </location>
</feature>
<protein>
    <recommendedName>
        <fullName evidence="9">Tetraspanin</fullName>
    </recommendedName>
</protein>
<evidence type="ECO:0000256" key="4">
    <source>
        <dbReference type="ARBA" id="ARBA00023136"/>
    </source>
</evidence>
<dbReference type="EMBL" id="JAAMOB010000003">
    <property type="protein sequence ID" value="KAF4116675.1"/>
    <property type="molecule type" value="Genomic_DNA"/>
</dbReference>
<reference evidence="7 8" key="1">
    <citation type="submission" date="2020-04" db="EMBL/GenBank/DDBJ databases">
        <title>Chromosome-level genome assembly of a cyprinid fish Onychostoma macrolepis by integration of Nanopore Sequencing, Bionano and Hi-C technology.</title>
        <authorList>
            <person name="Wang D."/>
        </authorList>
    </citation>
    <scope>NUCLEOTIDE SEQUENCE [LARGE SCALE GENOMIC DNA]</scope>
    <source>
        <strain evidence="7">SWU-2019</strain>
        <tissue evidence="7">Muscle</tissue>
    </source>
</reference>
<evidence type="ECO:0000256" key="6">
    <source>
        <dbReference type="SAM" id="Phobius"/>
    </source>
</evidence>
<dbReference type="PANTHER" id="PTHR19282:SF216">
    <property type="entry name" value="TETRASPANIN-1"/>
    <property type="match status" value="1"/>
</dbReference>
<evidence type="ECO:0000256" key="2">
    <source>
        <dbReference type="ARBA" id="ARBA00022692"/>
    </source>
</evidence>